<protein>
    <submittedName>
        <fullName evidence="1">10831_t:CDS:1</fullName>
    </submittedName>
</protein>
<comment type="caution">
    <text evidence="1">The sequence shown here is derived from an EMBL/GenBank/DDBJ whole genome shotgun (WGS) entry which is preliminary data.</text>
</comment>
<sequence>ESRDIVINRLNYSGTITTRASLFNEDDLNALNVRFQPAPKDQVIPNEKVDEFPHHYVCPKVNRDMLDKAEFDVDKISDFSDSLVRTFFFKLHNVTRNQGIPESRTDTLVDDLLRITHLNNWPLNINIHPPSELNILNEPYVSATPEFVVNKGTTSMVIVEDKHFQNVDLVNKFGELQIAGEILTCGSENMRGVGRIRGVGKITDQVLFSTRFISSYVTFYKAKIPAGYWSELAKGLPIINSVEIKRWPEENDKESGLDLSNPDERK</sequence>
<accession>A0A9N9GUA9</accession>
<feature type="non-terminal residue" evidence="1">
    <location>
        <position position="1"/>
    </location>
</feature>
<dbReference type="EMBL" id="CAJVPK010004231">
    <property type="protein sequence ID" value="CAG8634989.1"/>
    <property type="molecule type" value="Genomic_DNA"/>
</dbReference>
<keyword evidence="2" id="KW-1185">Reference proteome</keyword>
<dbReference type="Proteomes" id="UP000789706">
    <property type="component" value="Unassembled WGS sequence"/>
</dbReference>
<dbReference type="OrthoDB" id="2421681at2759"/>
<evidence type="ECO:0000313" key="2">
    <source>
        <dbReference type="Proteomes" id="UP000789706"/>
    </source>
</evidence>
<proteinExistence type="predicted"/>
<dbReference type="AlphaFoldDB" id="A0A9N9GUA9"/>
<reference evidence="1" key="1">
    <citation type="submission" date="2021-06" db="EMBL/GenBank/DDBJ databases">
        <authorList>
            <person name="Kallberg Y."/>
            <person name="Tangrot J."/>
            <person name="Rosling A."/>
        </authorList>
    </citation>
    <scope>NUCLEOTIDE SEQUENCE</scope>
    <source>
        <strain evidence="1">AZ414A</strain>
    </source>
</reference>
<name>A0A9N9GUA9_9GLOM</name>
<gene>
    <name evidence="1" type="ORF">DEBURN_LOCUS10931</name>
</gene>
<evidence type="ECO:0000313" key="1">
    <source>
        <dbReference type="EMBL" id="CAG8634989.1"/>
    </source>
</evidence>
<organism evidence="1 2">
    <name type="scientific">Diversispora eburnea</name>
    <dbReference type="NCBI Taxonomy" id="1213867"/>
    <lineage>
        <taxon>Eukaryota</taxon>
        <taxon>Fungi</taxon>
        <taxon>Fungi incertae sedis</taxon>
        <taxon>Mucoromycota</taxon>
        <taxon>Glomeromycotina</taxon>
        <taxon>Glomeromycetes</taxon>
        <taxon>Diversisporales</taxon>
        <taxon>Diversisporaceae</taxon>
        <taxon>Diversispora</taxon>
    </lineage>
</organism>